<protein>
    <submittedName>
        <fullName evidence="1">Gamma-glutamyltransferase</fullName>
    </submittedName>
</protein>
<sequence length="541" mass="55264">MSALGEWPAAWGPVRTSALATGGMVSSSSPAVSQLGARVLAEGGTAVDAALAMTAMSWLALPGQCGIGGDFFAVVREPDGRVWTVNGSGFGPDGASAEGYLDRGLTAVPLTGPQAVAAPGAISALATLHGLGGTRDLAELWAPAAAAARDGMPCTAKNRRDITEHADSLVADADLSRWLMPAGRVPSVGDRLASAALADSIELLARDPRALYEGEVAQRAVDLLRAGGAPFSGDEWVLAGDVPAEDAISAPYGDVTVHQTPPPSPGWMMLQQAGLLDGLLTGLPTSGAESVHLLSLAARRAFRDRYERCASDNDAWRALLGAEELAQGRAELLGEPLSVGSPTGIAGDTTSCVAVDADGRAISAISSLAFTFGARISIPDTAIALNNRLARGAYLLPGHPNALAPRRKPLHTLNAWIATDGTGRLRHVGNTPGGDGQVQWNMQVLSHLVDGGLDPQEAVSAPRTTVHPGSDADALGTPETLQCESRLGADVLAGLMAQGHDVRDVGDWGGGGSALVVSVDHERGVLAGAADPRMDGVALGV</sequence>
<dbReference type="Pfam" id="PF01019">
    <property type="entry name" value="G_glu_transpept"/>
    <property type="match status" value="1"/>
</dbReference>
<dbReference type="EMBL" id="BAAAVV010000002">
    <property type="protein sequence ID" value="GAA3158983.1"/>
    <property type="molecule type" value="Genomic_DNA"/>
</dbReference>
<name>A0ABP6NV77_9ACTN</name>
<dbReference type="Proteomes" id="UP001499924">
    <property type="component" value="Unassembled WGS sequence"/>
</dbReference>
<dbReference type="RefSeq" id="WP_344687261.1">
    <property type="nucleotide sequence ID" value="NZ_BAAAVV010000002.1"/>
</dbReference>
<keyword evidence="2" id="KW-1185">Reference proteome</keyword>
<dbReference type="InterPro" id="IPR043138">
    <property type="entry name" value="GGT_lsub"/>
</dbReference>
<dbReference type="InterPro" id="IPR029055">
    <property type="entry name" value="Ntn_hydrolases_N"/>
</dbReference>
<dbReference type="PANTHER" id="PTHR43881">
    <property type="entry name" value="GAMMA-GLUTAMYLTRANSPEPTIDASE (AFU_ORTHOLOGUE AFUA_4G13580)"/>
    <property type="match status" value="1"/>
</dbReference>
<reference evidence="2" key="1">
    <citation type="journal article" date="2019" name="Int. J. Syst. Evol. Microbiol.">
        <title>The Global Catalogue of Microorganisms (GCM) 10K type strain sequencing project: providing services to taxonomists for standard genome sequencing and annotation.</title>
        <authorList>
            <consortium name="The Broad Institute Genomics Platform"/>
            <consortium name="The Broad Institute Genome Sequencing Center for Infectious Disease"/>
            <person name="Wu L."/>
            <person name="Ma J."/>
        </authorList>
    </citation>
    <scope>NUCLEOTIDE SEQUENCE [LARGE SCALE GENOMIC DNA]</scope>
    <source>
        <strain evidence="2">JCM 15614</strain>
    </source>
</reference>
<evidence type="ECO:0000313" key="1">
    <source>
        <dbReference type="EMBL" id="GAA3158983.1"/>
    </source>
</evidence>
<dbReference type="InterPro" id="IPR043137">
    <property type="entry name" value="GGT_ssub_C"/>
</dbReference>
<proteinExistence type="predicted"/>
<evidence type="ECO:0000313" key="2">
    <source>
        <dbReference type="Proteomes" id="UP001499924"/>
    </source>
</evidence>
<dbReference type="SUPFAM" id="SSF56235">
    <property type="entry name" value="N-terminal nucleophile aminohydrolases (Ntn hydrolases)"/>
    <property type="match status" value="1"/>
</dbReference>
<accession>A0ABP6NV77</accession>
<dbReference type="InterPro" id="IPR052896">
    <property type="entry name" value="GGT-like_enzyme"/>
</dbReference>
<comment type="caution">
    <text evidence="1">The sequence shown here is derived from an EMBL/GenBank/DDBJ whole genome shotgun (WGS) entry which is preliminary data.</text>
</comment>
<gene>
    <name evidence="1" type="ORF">GCM10010531_07940</name>
</gene>
<dbReference type="PANTHER" id="PTHR43881:SF1">
    <property type="entry name" value="GAMMA-GLUTAMYLTRANSPEPTIDASE (AFU_ORTHOLOGUE AFUA_4G13580)"/>
    <property type="match status" value="1"/>
</dbReference>
<dbReference type="Gene3D" id="1.10.246.130">
    <property type="match status" value="1"/>
</dbReference>
<dbReference type="PRINTS" id="PR01210">
    <property type="entry name" value="GGTRANSPTASE"/>
</dbReference>
<organism evidence="1 2">
    <name type="scientific">Blastococcus jejuensis</name>
    <dbReference type="NCBI Taxonomy" id="351224"/>
    <lineage>
        <taxon>Bacteria</taxon>
        <taxon>Bacillati</taxon>
        <taxon>Actinomycetota</taxon>
        <taxon>Actinomycetes</taxon>
        <taxon>Geodermatophilales</taxon>
        <taxon>Geodermatophilaceae</taxon>
        <taxon>Blastococcus</taxon>
    </lineage>
</organism>
<dbReference type="Gene3D" id="3.60.20.40">
    <property type="match status" value="1"/>
</dbReference>